<dbReference type="RefSeq" id="WP_115592369.1">
    <property type="nucleotide sequence ID" value="NZ_QRHA01000003.1"/>
</dbReference>
<sequence length="177" mass="20081">MAVLKKLLYGAVVLVVVVAMAGFMLPKEYTVERSIVIDAPPEEIYANVVDLRAWPQWGVWFKRDPEMKITYSGPDRAIGMRTTWQSQTEGDGEMEITELHHNRQVVYSLYFPEFDMGSTGKFLLEPVSEGTRVTWSDQGSVGMNPVDRYFVLMIDNLIGPDFETGLQNLKTVIENRG</sequence>
<evidence type="ECO:0000256" key="1">
    <source>
        <dbReference type="SAM" id="Phobius"/>
    </source>
</evidence>
<proteinExistence type="predicted"/>
<organism evidence="2 3">
    <name type="scientific">Alteromonas aestuariivivens</name>
    <dbReference type="NCBI Taxonomy" id="1938339"/>
    <lineage>
        <taxon>Bacteria</taxon>
        <taxon>Pseudomonadati</taxon>
        <taxon>Pseudomonadota</taxon>
        <taxon>Gammaproteobacteria</taxon>
        <taxon>Alteromonadales</taxon>
        <taxon>Alteromonadaceae</taxon>
        <taxon>Alteromonas/Salinimonas group</taxon>
        <taxon>Alteromonas</taxon>
    </lineage>
</organism>
<evidence type="ECO:0000313" key="2">
    <source>
        <dbReference type="EMBL" id="RDV27467.1"/>
    </source>
</evidence>
<dbReference type="SUPFAM" id="SSF55961">
    <property type="entry name" value="Bet v1-like"/>
    <property type="match status" value="1"/>
</dbReference>
<keyword evidence="1" id="KW-0812">Transmembrane</keyword>
<evidence type="ECO:0000313" key="3">
    <source>
        <dbReference type="Proteomes" id="UP000256561"/>
    </source>
</evidence>
<name>A0A3D8MB81_9ALTE</name>
<dbReference type="InterPro" id="IPR019587">
    <property type="entry name" value="Polyketide_cyclase/dehydratase"/>
</dbReference>
<dbReference type="Pfam" id="PF10604">
    <property type="entry name" value="Polyketide_cyc2"/>
    <property type="match status" value="1"/>
</dbReference>
<comment type="caution">
    <text evidence="2">The sequence shown here is derived from an EMBL/GenBank/DDBJ whole genome shotgun (WGS) entry which is preliminary data.</text>
</comment>
<accession>A0A3D8MB81</accession>
<feature type="transmembrane region" description="Helical" evidence="1">
    <location>
        <begin position="7"/>
        <end position="25"/>
    </location>
</feature>
<dbReference type="CDD" id="cd07818">
    <property type="entry name" value="SRPBCC_1"/>
    <property type="match status" value="1"/>
</dbReference>
<dbReference type="InterPro" id="IPR023393">
    <property type="entry name" value="START-like_dom_sf"/>
</dbReference>
<gene>
    <name evidence="2" type="ORF">DXV75_05415</name>
</gene>
<protein>
    <submittedName>
        <fullName evidence="2">Polyketide cyclase</fullName>
    </submittedName>
</protein>
<dbReference type="OrthoDB" id="9807923at2"/>
<keyword evidence="1" id="KW-0472">Membrane</keyword>
<dbReference type="AlphaFoldDB" id="A0A3D8MB81"/>
<keyword evidence="3" id="KW-1185">Reference proteome</keyword>
<reference evidence="3" key="1">
    <citation type="submission" date="2018-08" db="EMBL/GenBank/DDBJ databases">
        <authorList>
            <person name="Zhang J."/>
            <person name="Du Z.-J."/>
        </authorList>
    </citation>
    <scope>NUCLEOTIDE SEQUENCE [LARGE SCALE GENOMIC DNA]</scope>
    <source>
        <strain evidence="3">KCTC 52655</strain>
    </source>
</reference>
<dbReference type="EMBL" id="QRHA01000003">
    <property type="protein sequence ID" value="RDV27467.1"/>
    <property type="molecule type" value="Genomic_DNA"/>
</dbReference>
<keyword evidence="1" id="KW-1133">Transmembrane helix</keyword>
<dbReference type="Proteomes" id="UP000256561">
    <property type="component" value="Unassembled WGS sequence"/>
</dbReference>
<dbReference type="Gene3D" id="3.30.530.20">
    <property type="match status" value="1"/>
</dbReference>